<name>A0ABC8TBY3_9AQUA</name>
<comment type="caution">
    <text evidence="4">The sequence shown here is derived from an EMBL/GenBank/DDBJ whole genome shotgun (WGS) entry which is preliminary data.</text>
</comment>
<feature type="compositionally biased region" description="Basic and acidic residues" evidence="3">
    <location>
        <begin position="121"/>
        <end position="134"/>
    </location>
</feature>
<dbReference type="GO" id="GO:0005524">
    <property type="term" value="F:ATP binding"/>
    <property type="evidence" value="ECO:0007669"/>
    <property type="project" value="UniProtKB-KW"/>
</dbReference>
<sequence>MSFHHLQVQDSFPFSIGFTSGEGPISTVSNGVLFPKGHPFPSVKMLTLHRSNTFHIEVFCSDQNELPPDTSPKISKFTIGPFEVSNSKQTKVKVKVQLNLHGIVTVESASLIEDSWNDSTVRSDSHLTSEKAKADNGVSSDVANGSDDTHFTHSNASSTSGADEMKKGKVRRQDIPVSESVHGGMTRAELSQAQEKELQLAQQDIKVEQTKEKKNTLESYVYDMRNKIFHTYRSFATDSEKEGISRTLQQTEEWLYEDGDDESEHAYTEKLKDLQRLVDPVENRYKDEEARSEATRDLLNCIVENRMAVGQLPANQRDVVINECNKAEQWLREKTQQQNSLPKSADPVLWSSEIKCKTESLDALCKQLRRSKASPTKPEDDVDLDKKKTTCE</sequence>
<dbReference type="Gene3D" id="2.60.34.10">
    <property type="entry name" value="Substrate Binding Domain Of DNAk, Chain A, domain 1"/>
    <property type="match status" value="1"/>
</dbReference>
<dbReference type="AlphaFoldDB" id="A0ABC8TBY3"/>
<dbReference type="FunFam" id="1.20.1270.10:FF:000002">
    <property type="entry name" value="Heat shock 70 kDa protein 4"/>
    <property type="match status" value="1"/>
</dbReference>
<dbReference type="PANTHER" id="PTHR45639">
    <property type="entry name" value="HSC70CB, ISOFORM G-RELATED"/>
    <property type="match status" value="1"/>
</dbReference>
<dbReference type="EMBL" id="CAUOFW020004717">
    <property type="protein sequence ID" value="CAK9166911.1"/>
    <property type="molecule type" value="Genomic_DNA"/>
</dbReference>
<protein>
    <submittedName>
        <fullName evidence="4">Uncharacterized protein</fullName>
    </submittedName>
</protein>
<dbReference type="InterPro" id="IPR029048">
    <property type="entry name" value="HSP70_C_sf"/>
</dbReference>
<evidence type="ECO:0000313" key="5">
    <source>
        <dbReference type="Proteomes" id="UP001642360"/>
    </source>
</evidence>
<reference evidence="4 5" key="1">
    <citation type="submission" date="2024-02" db="EMBL/GenBank/DDBJ databases">
        <authorList>
            <person name="Vignale AGUSTIN F."/>
            <person name="Sosa J E."/>
            <person name="Modenutti C."/>
        </authorList>
    </citation>
    <scope>NUCLEOTIDE SEQUENCE [LARGE SCALE GENOMIC DNA]</scope>
</reference>
<accession>A0ABC8TBY3</accession>
<dbReference type="SUPFAM" id="SSF100934">
    <property type="entry name" value="Heat shock protein 70kD (HSP70), C-terminal subdomain"/>
    <property type="match status" value="1"/>
</dbReference>
<organism evidence="4 5">
    <name type="scientific">Ilex paraguariensis</name>
    <name type="common">yerba mate</name>
    <dbReference type="NCBI Taxonomy" id="185542"/>
    <lineage>
        <taxon>Eukaryota</taxon>
        <taxon>Viridiplantae</taxon>
        <taxon>Streptophyta</taxon>
        <taxon>Embryophyta</taxon>
        <taxon>Tracheophyta</taxon>
        <taxon>Spermatophyta</taxon>
        <taxon>Magnoliopsida</taxon>
        <taxon>eudicotyledons</taxon>
        <taxon>Gunneridae</taxon>
        <taxon>Pentapetalae</taxon>
        <taxon>asterids</taxon>
        <taxon>campanulids</taxon>
        <taxon>Aquifoliales</taxon>
        <taxon>Aquifoliaceae</taxon>
        <taxon>Ilex</taxon>
    </lineage>
</organism>
<dbReference type="InterPro" id="IPR013126">
    <property type="entry name" value="Hsp_70_fam"/>
</dbReference>
<keyword evidence="1" id="KW-0547">Nucleotide-binding</keyword>
<dbReference type="Proteomes" id="UP001642360">
    <property type="component" value="Unassembled WGS sequence"/>
</dbReference>
<feature type="compositionally biased region" description="Basic and acidic residues" evidence="3">
    <location>
        <begin position="163"/>
        <end position="174"/>
    </location>
</feature>
<evidence type="ECO:0000313" key="4">
    <source>
        <dbReference type="EMBL" id="CAK9166911.1"/>
    </source>
</evidence>
<feature type="region of interest" description="Disordered" evidence="3">
    <location>
        <begin position="120"/>
        <end position="195"/>
    </location>
</feature>
<evidence type="ECO:0000256" key="2">
    <source>
        <dbReference type="ARBA" id="ARBA00022840"/>
    </source>
</evidence>
<evidence type="ECO:0000256" key="1">
    <source>
        <dbReference type="ARBA" id="ARBA00022741"/>
    </source>
</evidence>
<gene>
    <name evidence="4" type="ORF">ILEXP_LOCUS36154</name>
</gene>
<evidence type="ECO:0000256" key="3">
    <source>
        <dbReference type="SAM" id="MobiDB-lite"/>
    </source>
</evidence>
<proteinExistence type="predicted"/>
<keyword evidence="5" id="KW-1185">Reference proteome</keyword>
<dbReference type="PANTHER" id="PTHR45639:SF10">
    <property type="entry name" value="HEAT SHOCK 70 KDA PROTEIN 16 ISOFORM X1"/>
    <property type="match status" value="1"/>
</dbReference>
<keyword evidence="2" id="KW-0067">ATP-binding</keyword>
<feature type="compositionally biased region" description="Polar residues" evidence="3">
    <location>
        <begin position="152"/>
        <end position="161"/>
    </location>
</feature>
<feature type="region of interest" description="Disordered" evidence="3">
    <location>
        <begin position="368"/>
        <end position="392"/>
    </location>
</feature>
<dbReference type="InterPro" id="IPR029047">
    <property type="entry name" value="HSP70_peptide-bd_sf"/>
</dbReference>
<dbReference type="Pfam" id="PF00012">
    <property type="entry name" value="HSP70"/>
    <property type="match status" value="1"/>
</dbReference>
<dbReference type="SUPFAM" id="SSF100920">
    <property type="entry name" value="Heat shock protein 70kD (HSP70), peptide-binding domain"/>
    <property type="match status" value="1"/>
</dbReference>
<dbReference type="Gene3D" id="1.20.1270.10">
    <property type="match status" value="1"/>
</dbReference>